<sequence length="403" mass="46858">MLSGNDHDFANEIISRLQSAETLTDLFEKRISELNITPTNALEILEIEYRALQGILTATNKRVDYTNFPKLASFLKISKERVFSLYLNQLEINFPENTSSYPQNKIDFINSNFDLVTLRKAGFIQSITDYKHIEEKIVGRYGLKTIFEYRLPPNEIAFSAGLIKPKNTYTRAFWVNEAKEVFEEIDNPNDYDRDGLIKYFPEIRWQTTDVDKGLLCIIRDLYKLGVTVIYQSPFENLHLRGATMKVNGKPCVVLTDYKGFYATIFFGLCHELSHVLFDLDDLKHAHISDGETHDFSLDEKEKEANDFSREYLFSTDKLKQVRPYLNDTAFVKGYAEQNQVHASLIYTFNAFDKGDDRKAWARAQKNNPLSFKDMVSKIENPWKDGKLISEHVKFLRSEYNLYN</sequence>
<dbReference type="EMBL" id="VLLI01000001">
    <property type="protein sequence ID" value="TWJ04792.1"/>
    <property type="molecule type" value="Genomic_DNA"/>
</dbReference>
<dbReference type="Proteomes" id="UP000317010">
    <property type="component" value="Unassembled WGS sequence"/>
</dbReference>
<protein>
    <recommendedName>
        <fullName evidence="3">Zn-dependent peptidase ImmA (M78 family)</fullName>
    </recommendedName>
</protein>
<dbReference type="AlphaFoldDB" id="A0A562UG25"/>
<dbReference type="RefSeq" id="WP_144909289.1">
    <property type="nucleotide sequence ID" value="NZ_VLLI01000001.1"/>
</dbReference>
<organism evidence="1 2">
    <name type="scientific">Mucilaginibacter frigoritolerans</name>
    <dbReference type="NCBI Taxonomy" id="652788"/>
    <lineage>
        <taxon>Bacteria</taxon>
        <taxon>Pseudomonadati</taxon>
        <taxon>Bacteroidota</taxon>
        <taxon>Sphingobacteriia</taxon>
        <taxon>Sphingobacteriales</taxon>
        <taxon>Sphingobacteriaceae</taxon>
        <taxon>Mucilaginibacter</taxon>
    </lineage>
</organism>
<gene>
    <name evidence="1" type="ORF">JN11_00513</name>
</gene>
<dbReference type="OrthoDB" id="9796786at2"/>
<reference evidence="1 2" key="1">
    <citation type="submission" date="2019-07" db="EMBL/GenBank/DDBJ databases">
        <title>Genomic Encyclopedia of Archaeal and Bacterial Type Strains, Phase II (KMG-II): from individual species to whole genera.</title>
        <authorList>
            <person name="Goeker M."/>
        </authorList>
    </citation>
    <scope>NUCLEOTIDE SEQUENCE [LARGE SCALE GENOMIC DNA]</scope>
    <source>
        <strain evidence="1 2">ATCC BAA-1854</strain>
    </source>
</reference>
<name>A0A562UG25_9SPHI</name>
<comment type="caution">
    <text evidence="1">The sequence shown here is derived from an EMBL/GenBank/DDBJ whole genome shotgun (WGS) entry which is preliminary data.</text>
</comment>
<evidence type="ECO:0008006" key="3">
    <source>
        <dbReference type="Google" id="ProtNLM"/>
    </source>
</evidence>
<evidence type="ECO:0000313" key="1">
    <source>
        <dbReference type="EMBL" id="TWJ04792.1"/>
    </source>
</evidence>
<accession>A0A562UG25</accession>
<keyword evidence="2" id="KW-1185">Reference proteome</keyword>
<proteinExistence type="predicted"/>
<evidence type="ECO:0000313" key="2">
    <source>
        <dbReference type="Proteomes" id="UP000317010"/>
    </source>
</evidence>